<evidence type="ECO:0000313" key="1">
    <source>
        <dbReference type="EMBL" id="QNN44360.1"/>
    </source>
</evidence>
<protein>
    <recommendedName>
        <fullName evidence="3">DUF1801 domain-containing protein</fullName>
    </recommendedName>
</protein>
<dbReference type="Proteomes" id="UP000515806">
    <property type="component" value="Chromosome"/>
</dbReference>
<dbReference type="KEGG" id="proe:H9L23_09895"/>
<sequence length="120" mass="13744">MKTDLVEIFQTIRAGIQPYATRGYTVHENSETGYDLYSEKNMELNGEKVTERFFAGVYINGNEVEVKVNTSEFSTTNQQLTSFGENIAGLKIAQLDDTKLKEVETLIEIIHTNFKEKEWI</sequence>
<gene>
    <name evidence="1" type="ORF">H9L23_09895</name>
</gene>
<reference evidence="1 2" key="1">
    <citation type="submission" date="2020-08" db="EMBL/GenBank/DDBJ databases">
        <title>Genome sequence of Pedobacter roseus KACC 11594T.</title>
        <authorList>
            <person name="Hyun D.-W."/>
            <person name="Bae J.-W."/>
        </authorList>
    </citation>
    <scope>NUCLEOTIDE SEQUENCE [LARGE SCALE GENOMIC DNA]</scope>
    <source>
        <strain evidence="1 2">KACC 11594</strain>
    </source>
</reference>
<organism evidence="1 2">
    <name type="scientific">Pedobacter roseus</name>
    <dbReference type="NCBI Taxonomy" id="336820"/>
    <lineage>
        <taxon>Bacteria</taxon>
        <taxon>Pseudomonadati</taxon>
        <taxon>Bacteroidota</taxon>
        <taxon>Sphingobacteriia</taxon>
        <taxon>Sphingobacteriales</taxon>
        <taxon>Sphingobacteriaceae</taxon>
        <taxon>Pedobacter</taxon>
    </lineage>
</organism>
<evidence type="ECO:0008006" key="3">
    <source>
        <dbReference type="Google" id="ProtNLM"/>
    </source>
</evidence>
<name>A0A7G9QLY5_9SPHI</name>
<proteinExistence type="predicted"/>
<accession>A0A7G9QLY5</accession>
<keyword evidence="2" id="KW-1185">Reference proteome</keyword>
<evidence type="ECO:0000313" key="2">
    <source>
        <dbReference type="Proteomes" id="UP000515806"/>
    </source>
</evidence>
<dbReference type="AlphaFoldDB" id="A0A7G9QLY5"/>
<dbReference type="EMBL" id="CP060723">
    <property type="protein sequence ID" value="QNN44360.1"/>
    <property type="molecule type" value="Genomic_DNA"/>
</dbReference>
<dbReference type="RefSeq" id="WP_187594804.1">
    <property type="nucleotide sequence ID" value="NZ_CP060723.1"/>
</dbReference>